<name>A0A7V0LVE6_UNCW3</name>
<gene>
    <name evidence="3" type="ORF">ENH14_03240</name>
</gene>
<keyword evidence="1" id="KW-0175">Coiled coil</keyword>
<feature type="chain" id="PRO_5030996811" description="Lipoprotein" evidence="2">
    <location>
        <begin position="20"/>
        <end position="91"/>
    </location>
</feature>
<feature type="coiled-coil region" evidence="1">
    <location>
        <begin position="34"/>
        <end position="75"/>
    </location>
</feature>
<dbReference type="Proteomes" id="UP000886381">
    <property type="component" value="Unassembled WGS sequence"/>
</dbReference>
<dbReference type="AlphaFoldDB" id="A0A7V0LVE6"/>
<evidence type="ECO:0000313" key="3">
    <source>
        <dbReference type="EMBL" id="HDL60451.1"/>
    </source>
</evidence>
<proteinExistence type="predicted"/>
<keyword evidence="2" id="KW-0732">Signal</keyword>
<evidence type="ECO:0000256" key="2">
    <source>
        <dbReference type="SAM" id="SignalP"/>
    </source>
</evidence>
<dbReference type="PROSITE" id="PS51257">
    <property type="entry name" value="PROKAR_LIPOPROTEIN"/>
    <property type="match status" value="1"/>
</dbReference>
<evidence type="ECO:0000256" key="1">
    <source>
        <dbReference type="SAM" id="Coils"/>
    </source>
</evidence>
<dbReference type="EMBL" id="DRDR01000139">
    <property type="protein sequence ID" value="HDL60451.1"/>
    <property type="molecule type" value="Genomic_DNA"/>
</dbReference>
<accession>A0A7V0LVE6</accession>
<feature type="signal peptide" evidence="2">
    <location>
        <begin position="1"/>
        <end position="19"/>
    </location>
</feature>
<organism evidence="3">
    <name type="scientific">candidate division WOR-3 bacterium</name>
    <dbReference type="NCBI Taxonomy" id="2052148"/>
    <lineage>
        <taxon>Bacteria</taxon>
        <taxon>Bacteria division WOR-3</taxon>
    </lineage>
</organism>
<evidence type="ECO:0008006" key="4">
    <source>
        <dbReference type="Google" id="ProtNLM"/>
    </source>
</evidence>
<sequence>MVNKAKWIMLIAALSLVAAGCGPKKATKETLSQIEECKTAYEEAKVKKSDLEKELANLKAQLDEKQQTVETLKAERDSLNDWLTNVLEKGY</sequence>
<comment type="caution">
    <text evidence="3">The sequence shown here is derived from an EMBL/GenBank/DDBJ whole genome shotgun (WGS) entry which is preliminary data.</text>
</comment>
<reference evidence="3" key="1">
    <citation type="journal article" date="2020" name="mSystems">
        <title>Genome- and Community-Level Interaction Insights into Carbon Utilization and Element Cycling Functions of Hydrothermarchaeota in Hydrothermal Sediment.</title>
        <authorList>
            <person name="Zhou Z."/>
            <person name="Liu Y."/>
            <person name="Xu W."/>
            <person name="Pan J."/>
            <person name="Luo Z.H."/>
            <person name="Li M."/>
        </authorList>
    </citation>
    <scope>NUCLEOTIDE SEQUENCE [LARGE SCALE GENOMIC DNA]</scope>
    <source>
        <strain evidence="3">HyVt-28</strain>
    </source>
</reference>
<protein>
    <recommendedName>
        <fullName evidence="4">Lipoprotein</fullName>
    </recommendedName>
</protein>